<organism evidence="1 2">
    <name type="scientific">Leucocoprinus leucothites</name>
    <dbReference type="NCBI Taxonomy" id="201217"/>
    <lineage>
        <taxon>Eukaryota</taxon>
        <taxon>Fungi</taxon>
        <taxon>Dikarya</taxon>
        <taxon>Basidiomycota</taxon>
        <taxon>Agaricomycotina</taxon>
        <taxon>Agaricomycetes</taxon>
        <taxon>Agaricomycetidae</taxon>
        <taxon>Agaricales</taxon>
        <taxon>Agaricineae</taxon>
        <taxon>Agaricaceae</taxon>
        <taxon>Leucocoprinus</taxon>
    </lineage>
</organism>
<comment type="caution">
    <text evidence="1">The sequence shown here is derived from an EMBL/GenBank/DDBJ whole genome shotgun (WGS) entry which is preliminary data.</text>
</comment>
<dbReference type="AlphaFoldDB" id="A0A8H5LKL9"/>
<accession>A0A8H5LKL9</accession>
<sequence length="153" mass="16884">MILSGQSLDVDSKPFSFSDSLTAQAILFKESGAQTPTSTAQPGQKTTTLFFFGNSIATNPKLALPGEVPIPVPYWIAALDVFESGECLPSRIDGFIDITAYKPDDFPGDYTPPPREDWRMGVMWRRTLVALATEIADHHRNDPPPPECTIWND</sequence>
<dbReference type="OrthoDB" id="3204217at2759"/>
<evidence type="ECO:0000313" key="2">
    <source>
        <dbReference type="Proteomes" id="UP000559027"/>
    </source>
</evidence>
<dbReference type="Proteomes" id="UP000559027">
    <property type="component" value="Unassembled WGS sequence"/>
</dbReference>
<gene>
    <name evidence="1" type="ORF">D9756_005148</name>
</gene>
<proteinExistence type="predicted"/>
<name>A0A8H5LKL9_9AGAR</name>
<reference evidence="1 2" key="1">
    <citation type="journal article" date="2020" name="ISME J.">
        <title>Uncovering the hidden diversity of litter-decomposition mechanisms in mushroom-forming fungi.</title>
        <authorList>
            <person name="Floudas D."/>
            <person name="Bentzer J."/>
            <person name="Ahren D."/>
            <person name="Johansson T."/>
            <person name="Persson P."/>
            <person name="Tunlid A."/>
        </authorList>
    </citation>
    <scope>NUCLEOTIDE SEQUENCE [LARGE SCALE GENOMIC DNA]</scope>
    <source>
        <strain evidence="1 2">CBS 146.42</strain>
    </source>
</reference>
<evidence type="ECO:0000313" key="1">
    <source>
        <dbReference type="EMBL" id="KAF5360980.1"/>
    </source>
</evidence>
<keyword evidence="2" id="KW-1185">Reference proteome</keyword>
<dbReference type="EMBL" id="JAACJO010000003">
    <property type="protein sequence ID" value="KAF5360980.1"/>
    <property type="molecule type" value="Genomic_DNA"/>
</dbReference>
<protein>
    <submittedName>
        <fullName evidence="1">Uncharacterized protein</fullName>
    </submittedName>
</protein>